<gene>
    <name evidence="3" type="primary">mobB</name>
    <name evidence="3" type="ORF">AAEO56_06300</name>
</gene>
<comment type="caution">
    <text evidence="3">The sequence shown here is derived from an EMBL/GenBank/DDBJ whole genome shotgun (WGS) entry which is preliminary data.</text>
</comment>
<keyword evidence="4" id="KW-1185">Reference proteome</keyword>
<evidence type="ECO:0000259" key="2">
    <source>
        <dbReference type="Pfam" id="PF03432"/>
    </source>
</evidence>
<evidence type="ECO:0000256" key="1">
    <source>
        <dbReference type="SAM" id="MobiDB-lite"/>
    </source>
</evidence>
<name>A0ABU9HUP4_9FLAO</name>
<organism evidence="3 4">
    <name type="scientific">Flavobacterium arundinis</name>
    <dbReference type="NCBI Taxonomy" id="3139143"/>
    <lineage>
        <taxon>Bacteria</taxon>
        <taxon>Pseudomonadati</taxon>
        <taxon>Bacteroidota</taxon>
        <taxon>Flavobacteriia</taxon>
        <taxon>Flavobacteriales</taxon>
        <taxon>Flavobacteriaceae</taxon>
        <taxon>Flavobacterium</taxon>
    </lineage>
</organism>
<sequence>MIAKIGKGMNIFGAVSYNQLKVDKENGKVLLAHKIPEPLDGHLTVAQICRSFEPYLLANNKTEKPVRHISLNPDPSDKVSDERFMKMAEQYMKEMGYASQPYIVYKHTDIERTHIHIVTTCVQIDGSKINDSYDHHRSMAACRNLEREFNLAPANEKTQQSDKPFFKPVCYTKGEIKSQLSAVIRYLPQYYLFPNLGTYNALLSLFNITCELVSGEANGKPKKGLVYFALDAKGEKAGNPFKSSLFGRHAGLDHLETHFEKSKMVMAKHPSKTILKNTVEAAMHMATGEMDFKKQLLGQGINVVARRNADGRAYGITFIDHESRSVWNGSQLGKHLSANIFDDWWGKGVKTNTAPGFLNKQASPESKEDELAGPFQFLDVNRDDGLVNALGSLLPDSQGEDYEERAFENQMKKKRKSRRGNQ</sequence>
<feature type="compositionally biased region" description="Basic residues" evidence="1">
    <location>
        <begin position="412"/>
        <end position="422"/>
    </location>
</feature>
<feature type="region of interest" description="Disordered" evidence="1">
    <location>
        <begin position="394"/>
        <end position="422"/>
    </location>
</feature>
<dbReference type="NCBIfam" id="NF041325">
    <property type="entry name" value="Bacteroid_MobB"/>
    <property type="match status" value="1"/>
</dbReference>
<dbReference type="InterPro" id="IPR005094">
    <property type="entry name" value="Endonuclease_MobA/VirD2"/>
</dbReference>
<evidence type="ECO:0000313" key="4">
    <source>
        <dbReference type="Proteomes" id="UP001464555"/>
    </source>
</evidence>
<reference evidence="3 4" key="1">
    <citation type="submission" date="2024-04" db="EMBL/GenBank/DDBJ databases">
        <title>Flavobacterium sp. DGU11 16S ribosomal RNA gene Genome sequencing and assembly.</title>
        <authorList>
            <person name="Park S."/>
        </authorList>
    </citation>
    <scope>NUCLEOTIDE SEQUENCE [LARGE SCALE GENOMIC DNA]</scope>
    <source>
        <strain evidence="3 4">DGU11</strain>
    </source>
</reference>
<dbReference type="RefSeq" id="WP_341696186.1">
    <property type="nucleotide sequence ID" value="NZ_JBBYHR010000003.1"/>
</dbReference>
<accession>A0ABU9HUP4</accession>
<protein>
    <submittedName>
        <fullName evidence="3">Conjugal transfer protein MobB</fullName>
    </submittedName>
</protein>
<feature type="domain" description="MobA/VirD2-like nuclease" evidence="2">
    <location>
        <begin position="43"/>
        <end position="151"/>
    </location>
</feature>
<dbReference type="Proteomes" id="UP001464555">
    <property type="component" value="Unassembled WGS sequence"/>
</dbReference>
<dbReference type="EMBL" id="JBBYHR010000003">
    <property type="protein sequence ID" value="MEL1243868.1"/>
    <property type="molecule type" value="Genomic_DNA"/>
</dbReference>
<dbReference type="Pfam" id="PF03432">
    <property type="entry name" value="Relaxase"/>
    <property type="match status" value="1"/>
</dbReference>
<proteinExistence type="predicted"/>
<evidence type="ECO:0000313" key="3">
    <source>
        <dbReference type="EMBL" id="MEL1243868.1"/>
    </source>
</evidence>